<dbReference type="FunFam" id="3.40.50.300:FF:000006">
    <property type="entry name" value="DNA-binding transcriptional regulator NtrC"/>
    <property type="match status" value="1"/>
</dbReference>
<dbReference type="GO" id="GO:0000160">
    <property type="term" value="P:phosphorelay signal transduction system"/>
    <property type="evidence" value="ECO:0007669"/>
    <property type="project" value="InterPro"/>
</dbReference>
<sequence length="625" mass="68413">MNDTPDPERDSRLAPGASPPASNRRVIVASGDHDLGRVICERLEKAGLNAVGVLSGADAIAVAEQSPSCLLVLDQILPDMVARRVVAELAARGRQVPFIVMTGSGDELVAVDMMKLGARDYIVKQADFIELFAPVVRHALAQVATEERLAASERALRESEQQLRTITDTASDAIVMMDDSGCVTFWNPAAEATFGYAATEALGRRLHEFFAPERFRAAHHAAFGRFPATGEGRAVNKTVELAAIRKDGTEIAAELSLSTIKLGDKWHGVGIVRDITERKRAEEALRAAFAEIRTLKEQLEAENVILREEVKLSHVHGDIVGESQAIKRTLALAEQVASTDSTVVIYGETGTGKELLARSIHNLSKRRDRPLVTVNCAAMPATLIEAELFGREKGAYTGAATRQAGRFEVADRGTIFLDEVGELSPEAQAKLLRVLQEGKFERLGSTNTLTADVRVIAATNRNLEQAVRNGRFREDLFYRLNVFPITVPPLRERREDIPLLVWTFVREFGEKMGKRIETIPRTTLEALCGNPWPGNVRALRNTIERAMILSSGTALQAEVKDVAPGAADLTVDDAAERARITRALEASGWRIRGAGGAAEQVGLKPTTLEYRMKRLGIRRPREKDS</sequence>
<dbReference type="InterPro" id="IPR001610">
    <property type="entry name" value="PAC"/>
</dbReference>
<reference evidence="13" key="1">
    <citation type="submission" date="2019-03" db="EMBL/GenBank/DDBJ databases">
        <title>Lake Tanganyika Metagenome-Assembled Genomes (MAGs).</title>
        <authorList>
            <person name="Tran P."/>
        </authorList>
    </citation>
    <scope>NUCLEOTIDE SEQUENCE</scope>
    <source>
        <strain evidence="13">K_DeepCast_150m_m2_040</strain>
    </source>
</reference>
<dbReference type="AlphaFoldDB" id="A0A938BTU1"/>
<dbReference type="PROSITE" id="PS50045">
    <property type="entry name" value="SIGMA54_INTERACT_4"/>
    <property type="match status" value="1"/>
</dbReference>
<dbReference type="InterPro" id="IPR003593">
    <property type="entry name" value="AAA+_ATPase"/>
</dbReference>
<evidence type="ECO:0000259" key="12">
    <source>
        <dbReference type="PROSITE" id="PS50113"/>
    </source>
</evidence>
<feature type="domain" description="Response regulatory" evidence="10">
    <location>
        <begin position="25"/>
        <end position="139"/>
    </location>
</feature>
<dbReference type="PROSITE" id="PS00675">
    <property type="entry name" value="SIGMA54_INTERACT_1"/>
    <property type="match status" value="1"/>
</dbReference>
<evidence type="ECO:0000313" key="14">
    <source>
        <dbReference type="Proteomes" id="UP000779900"/>
    </source>
</evidence>
<dbReference type="InterPro" id="IPR002078">
    <property type="entry name" value="Sigma_54_int"/>
</dbReference>
<evidence type="ECO:0000256" key="2">
    <source>
        <dbReference type="ARBA" id="ARBA00022840"/>
    </source>
</evidence>
<feature type="region of interest" description="Disordered" evidence="8">
    <location>
        <begin position="1"/>
        <end position="24"/>
    </location>
</feature>
<feature type="domain" description="PAC" evidence="12">
    <location>
        <begin position="237"/>
        <end position="287"/>
    </location>
</feature>
<feature type="modified residue" description="4-aspartylphosphate" evidence="6">
    <location>
        <position position="74"/>
    </location>
</feature>
<evidence type="ECO:0000256" key="7">
    <source>
        <dbReference type="SAM" id="Coils"/>
    </source>
</evidence>
<feature type="domain" description="Sigma-54 factor interaction" evidence="9">
    <location>
        <begin position="319"/>
        <end position="548"/>
    </location>
</feature>
<feature type="compositionally biased region" description="Basic and acidic residues" evidence="8">
    <location>
        <begin position="1"/>
        <end position="12"/>
    </location>
</feature>
<dbReference type="Pfam" id="PF25601">
    <property type="entry name" value="AAA_lid_14"/>
    <property type="match status" value="1"/>
</dbReference>
<keyword evidence="2" id="KW-0067">ATP-binding</keyword>
<evidence type="ECO:0000259" key="9">
    <source>
        <dbReference type="PROSITE" id="PS50045"/>
    </source>
</evidence>
<dbReference type="CDD" id="cd00130">
    <property type="entry name" value="PAS"/>
    <property type="match status" value="1"/>
</dbReference>
<dbReference type="PANTHER" id="PTHR32071">
    <property type="entry name" value="TRANSCRIPTIONAL REGULATORY PROTEIN"/>
    <property type="match status" value="1"/>
</dbReference>
<evidence type="ECO:0000259" key="11">
    <source>
        <dbReference type="PROSITE" id="PS50112"/>
    </source>
</evidence>
<evidence type="ECO:0000313" key="13">
    <source>
        <dbReference type="EMBL" id="MBM3332264.1"/>
    </source>
</evidence>
<dbReference type="PROSITE" id="PS50110">
    <property type="entry name" value="RESPONSE_REGULATORY"/>
    <property type="match status" value="1"/>
</dbReference>
<feature type="domain" description="PAS" evidence="11">
    <location>
        <begin position="159"/>
        <end position="213"/>
    </location>
</feature>
<dbReference type="SMART" id="SM00086">
    <property type="entry name" value="PAC"/>
    <property type="match status" value="1"/>
</dbReference>
<organism evidence="13 14">
    <name type="scientific">candidate division WOR-3 bacterium</name>
    <dbReference type="NCBI Taxonomy" id="2052148"/>
    <lineage>
        <taxon>Bacteria</taxon>
        <taxon>Bacteria division WOR-3</taxon>
    </lineage>
</organism>
<dbReference type="InterPro" id="IPR025662">
    <property type="entry name" value="Sigma_54_int_dom_ATP-bd_1"/>
</dbReference>
<dbReference type="EMBL" id="VGIR01000071">
    <property type="protein sequence ID" value="MBM3332264.1"/>
    <property type="molecule type" value="Genomic_DNA"/>
</dbReference>
<dbReference type="SUPFAM" id="SSF52540">
    <property type="entry name" value="P-loop containing nucleoside triphosphate hydrolases"/>
    <property type="match status" value="1"/>
</dbReference>
<gene>
    <name evidence="13" type="ORF">FJY68_10540</name>
</gene>
<dbReference type="Pfam" id="PF00158">
    <property type="entry name" value="Sigma54_activat"/>
    <property type="match status" value="1"/>
</dbReference>
<keyword evidence="6" id="KW-0597">Phosphoprotein</keyword>
<dbReference type="InterPro" id="IPR035965">
    <property type="entry name" value="PAS-like_dom_sf"/>
</dbReference>
<evidence type="ECO:0000256" key="3">
    <source>
        <dbReference type="ARBA" id="ARBA00023015"/>
    </source>
</evidence>
<dbReference type="PROSITE" id="PS50112">
    <property type="entry name" value="PAS"/>
    <property type="match status" value="1"/>
</dbReference>
<dbReference type="InterPro" id="IPR027417">
    <property type="entry name" value="P-loop_NTPase"/>
</dbReference>
<dbReference type="InterPro" id="IPR001789">
    <property type="entry name" value="Sig_transdc_resp-reg_receiver"/>
</dbReference>
<keyword evidence="7" id="KW-0175">Coiled coil</keyword>
<keyword evidence="1" id="KW-0547">Nucleotide-binding</keyword>
<dbReference type="Gene3D" id="3.40.50.300">
    <property type="entry name" value="P-loop containing nucleotide triphosphate hydrolases"/>
    <property type="match status" value="1"/>
</dbReference>
<accession>A0A938BTU1</accession>
<dbReference type="PANTHER" id="PTHR32071:SF117">
    <property type="entry name" value="PTS-DEPENDENT DIHYDROXYACETONE KINASE OPERON REGULATORY PROTEIN-RELATED"/>
    <property type="match status" value="1"/>
</dbReference>
<keyword evidence="5" id="KW-0804">Transcription</keyword>
<dbReference type="Pfam" id="PF02954">
    <property type="entry name" value="HTH_8"/>
    <property type="match status" value="1"/>
</dbReference>
<dbReference type="Gene3D" id="3.30.450.20">
    <property type="entry name" value="PAS domain"/>
    <property type="match status" value="1"/>
</dbReference>
<keyword evidence="3" id="KW-0805">Transcription regulation</keyword>
<dbReference type="GO" id="GO:0043565">
    <property type="term" value="F:sequence-specific DNA binding"/>
    <property type="evidence" value="ECO:0007669"/>
    <property type="project" value="InterPro"/>
</dbReference>
<dbReference type="Gene3D" id="1.10.10.60">
    <property type="entry name" value="Homeodomain-like"/>
    <property type="match status" value="1"/>
</dbReference>
<dbReference type="GO" id="GO:0006355">
    <property type="term" value="P:regulation of DNA-templated transcription"/>
    <property type="evidence" value="ECO:0007669"/>
    <property type="project" value="InterPro"/>
</dbReference>
<dbReference type="Pfam" id="PF00072">
    <property type="entry name" value="Response_reg"/>
    <property type="match status" value="1"/>
</dbReference>
<dbReference type="InterPro" id="IPR000700">
    <property type="entry name" value="PAS-assoc_C"/>
</dbReference>
<feature type="coiled-coil region" evidence="7">
    <location>
        <begin position="278"/>
        <end position="309"/>
    </location>
</feature>
<dbReference type="PROSITE" id="PS50113">
    <property type="entry name" value="PAC"/>
    <property type="match status" value="1"/>
</dbReference>
<name>A0A938BTU1_UNCW3</name>
<dbReference type="InterPro" id="IPR011006">
    <property type="entry name" value="CheY-like_superfamily"/>
</dbReference>
<evidence type="ECO:0000256" key="6">
    <source>
        <dbReference type="PROSITE-ProRule" id="PRU00169"/>
    </source>
</evidence>
<protein>
    <submittedName>
        <fullName evidence="13">PAS domain S-box protein</fullName>
    </submittedName>
</protein>
<dbReference type="CDD" id="cd00009">
    <property type="entry name" value="AAA"/>
    <property type="match status" value="1"/>
</dbReference>
<dbReference type="SMART" id="SM00091">
    <property type="entry name" value="PAS"/>
    <property type="match status" value="1"/>
</dbReference>
<dbReference type="CDD" id="cd00156">
    <property type="entry name" value="REC"/>
    <property type="match status" value="1"/>
</dbReference>
<dbReference type="SMART" id="SM00448">
    <property type="entry name" value="REC"/>
    <property type="match status" value="1"/>
</dbReference>
<dbReference type="SUPFAM" id="SSF55785">
    <property type="entry name" value="PYP-like sensor domain (PAS domain)"/>
    <property type="match status" value="1"/>
</dbReference>
<dbReference type="InterPro" id="IPR058031">
    <property type="entry name" value="AAA_lid_NorR"/>
</dbReference>
<dbReference type="InterPro" id="IPR000014">
    <property type="entry name" value="PAS"/>
</dbReference>
<feature type="coiled-coil region" evidence="7">
    <location>
        <begin position="142"/>
        <end position="169"/>
    </location>
</feature>
<keyword evidence="4" id="KW-0238">DNA-binding</keyword>
<comment type="caution">
    <text evidence="13">The sequence shown here is derived from an EMBL/GenBank/DDBJ whole genome shotgun (WGS) entry which is preliminary data.</text>
</comment>
<evidence type="ECO:0000256" key="4">
    <source>
        <dbReference type="ARBA" id="ARBA00023125"/>
    </source>
</evidence>
<dbReference type="NCBIfam" id="TIGR00229">
    <property type="entry name" value="sensory_box"/>
    <property type="match status" value="1"/>
</dbReference>
<dbReference type="Pfam" id="PF13426">
    <property type="entry name" value="PAS_9"/>
    <property type="match status" value="1"/>
</dbReference>
<evidence type="ECO:0000256" key="1">
    <source>
        <dbReference type="ARBA" id="ARBA00022741"/>
    </source>
</evidence>
<dbReference type="InterPro" id="IPR002197">
    <property type="entry name" value="HTH_Fis"/>
</dbReference>
<dbReference type="SMART" id="SM00382">
    <property type="entry name" value="AAA"/>
    <property type="match status" value="1"/>
</dbReference>
<dbReference type="Proteomes" id="UP000779900">
    <property type="component" value="Unassembled WGS sequence"/>
</dbReference>
<dbReference type="Gene3D" id="1.10.8.60">
    <property type="match status" value="1"/>
</dbReference>
<proteinExistence type="predicted"/>
<evidence type="ECO:0000259" key="10">
    <source>
        <dbReference type="PROSITE" id="PS50110"/>
    </source>
</evidence>
<dbReference type="SUPFAM" id="SSF52172">
    <property type="entry name" value="CheY-like"/>
    <property type="match status" value="1"/>
</dbReference>
<dbReference type="GO" id="GO:0005524">
    <property type="term" value="F:ATP binding"/>
    <property type="evidence" value="ECO:0007669"/>
    <property type="project" value="UniProtKB-KW"/>
</dbReference>
<dbReference type="Gene3D" id="3.40.50.2300">
    <property type="match status" value="1"/>
</dbReference>
<evidence type="ECO:0000256" key="8">
    <source>
        <dbReference type="SAM" id="MobiDB-lite"/>
    </source>
</evidence>
<evidence type="ECO:0000256" key="5">
    <source>
        <dbReference type="ARBA" id="ARBA00023163"/>
    </source>
</evidence>